<feature type="domain" description="PUM-HD" evidence="4">
    <location>
        <begin position="447"/>
        <end position="790"/>
    </location>
</feature>
<feature type="repeat" description="Pumilio" evidence="2">
    <location>
        <begin position="619"/>
        <end position="654"/>
    </location>
</feature>
<evidence type="ECO:0000256" key="1">
    <source>
        <dbReference type="ARBA" id="ARBA00022737"/>
    </source>
</evidence>
<gene>
    <name evidence="5" type="ORF">SPOG_03975</name>
</gene>
<evidence type="ECO:0000256" key="3">
    <source>
        <dbReference type="SAM" id="MobiDB-lite"/>
    </source>
</evidence>
<dbReference type="SMART" id="SM00025">
    <property type="entry name" value="Pumilio"/>
    <property type="match status" value="8"/>
</dbReference>
<accession>S9W8D9</accession>
<evidence type="ECO:0000256" key="2">
    <source>
        <dbReference type="PROSITE-ProRule" id="PRU00317"/>
    </source>
</evidence>
<dbReference type="PANTHER" id="PTHR12537">
    <property type="entry name" value="RNA BINDING PROTEIN PUMILIO-RELATED"/>
    <property type="match status" value="1"/>
</dbReference>
<dbReference type="GO" id="GO:0005737">
    <property type="term" value="C:cytoplasm"/>
    <property type="evidence" value="ECO:0007669"/>
    <property type="project" value="TreeGrafter"/>
</dbReference>
<dbReference type="CDD" id="cd07920">
    <property type="entry name" value="Pumilio"/>
    <property type="match status" value="1"/>
</dbReference>
<sequence>MAYLSSRNFLDASPSLPDPSSLSAQRSSVQLSSCTPSPCWDGSSLPPHPSSPSCMTYLPQHPSYDSSSRFFSPPSISPSQAPSSTPCLLNQSNPSLTRTTLPSTSVLGEKVSYPSKFPWRCNQIHFPTYSNSNSASPSHLSPTKSSSPSLSSRWSFQPLRANSKSHDHSLDLSLDSSFKLDSTSSHARYPASLLSHPPDTTSSTHSFSPQKSSLSGTPLLDPLSSSRSPPVNLQALSVHDLPLKPNPSQRNHSNQNISRYNSQRKALNNTLLNNSKFSQHSAPMNHLLRNIKPDQSSGIKCASPSFSFEESDCSLTPTSLPRSVPNSPIESDSIQTPSLCSSSESLCLYPEPKVSNCSLPSCLKCKNSQFFPQLPTPTVPSFNELSPNTSMTSSDPSFDLKLGHHETGQKYLYRKSIAKPAVSRSASDLTSTDENLQPNRQRGKYTNPENYRSNSKKKYSLSKLKDTEFPSLNETLGRIPSICKDQHGCRYLQKLLDENPKANASLVYHEVVSSIVELMKDPFGNYMCQKLFVYAYREQKLAILKGIGKDVVGICSDLHGTRAMQNIIDKLTSNEQISLLMRILTPSLVELACDGNGNHVLQKCIDKFLPEKLELLFFSIKRHVLKLATHRHGCCVLQRSLDATKGLMKSQLIEEIIYHALFLVQDPYGNYVIQHILEMNVEQYSESISQQFQGHICELSLQKFSSNAVEDCIRTASPSTRRWLLDEFLSYPKIEDLLNDSYANYVMQSFLMHSNDEEREKIVQLLVPLLPKISASNHGRHIIGKITEYARS</sequence>
<dbReference type="FunFam" id="1.25.10.10:FF:000237">
    <property type="entry name" value="Pumilio homolog 9"/>
    <property type="match status" value="1"/>
</dbReference>
<dbReference type="PROSITE" id="PS50303">
    <property type="entry name" value="PUM_HD"/>
    <property type="match status" value="1"/>
</dbReference>
<feature type="repeat" description="Pumilio" evidence="2">
    <location>
        <begin position="582"/>
        <end position="618"/>
    </location>
</feature>
<feature type="repeat" description="Pumilio" evidence="2">
    <location>
        <begin position="727"/>
        <end position="764"/>
    </location>
</feature>
<evidence type="ECO:0000313" key="6">
    <source>
        <dbReference type="Proteomes" id="UP000015464"/>
    </source>
</evidence>
<feature type="compositionally biased region" description="Low complexity" evidence="3">
    <location>
        <begin position="189"/>
        <end position="209"/>
    </location>
</feature>
<evidence type="ECO:0000313" key="5">
    <source>
        <dbReference type="EMBL" id="EPY54080.1"/>
    </source>
</evidence>
<feature type="region of interest" description="Disordered" evidence="3">
    <location>
        <begin position="423"/>
        <end position="456"/>
    </location>
</feature>
<feature type="compositionally biased region" description="Low complexity" evidence="3">
    <location>
        <begin position="218"/>
        <end position="230"/>
    </location>
</feature>
<dbReference type="InterPro" id="IPR001313">
    <property type="entry name" value="Pumilio_RNA-bd_rpt"/>
</dbReference>
<protein>
    <submittedName>
        <fullName evidence="5">RNA-binding protein</fullName>
    </submittedName>
</protein>
<dbReference type="GeneID" id="25038290"/>
<name>S9W8D9_SCHCR</name>
<dbReference type="InterPro" id="IPR011989">
    <property type="entry name" value="ARM-like"/>
</dbReference>
<dbReference type="RefSeq" id="XP_013021691.1">
    <property type="nucleotide sequence ID" value="XM_013166237.1"/>
</dbReference>
<dbReference type="OMA" id="QGHICEL"/>
<dbReference type="InterPro" id="IPR033133">
    <property type="entry name" value="PUM-HD"/>
</dbReference>
<feature type="region of interest" description="Disordered" evidence="3">
    <location>
        <begin position="189"/>
        <end position="231"/>
    </location>
</feature>
<dbReference type="AlphaFoldDB" id="S9W8D9"/>
<dbReference type="eggNOG" id="KOG2049">
    <property type="taxonomic scope" value="Eukaryota"/>
</dbReference>
<reference evidence="5 6" key="1">
    <citation type="journal article" date="2011" name="Science">
        <title>Comparative functional genomics of the fission yeasts.</title>
        <authorList>
            <person name="Rhind N."/>
            <person name="Chen Z."/>
            <person name="Yassour M."/>
            <person name="Thompson D.A."/>
            <person name="Haas B.J."/>
            <person name="Habib N."/>
            <person name="Wapinski I."/>
            <person name="Roy S."/>
            <person name="Lin M.F."/>
            <person name="Heiman D.I."/>
            <person name="Young S.K."/>
            <person name="Furuya K."/>
            <person name="Guo Y."/>
            <person name="Pidoux A."/>
            <person name="Chen H.M."/>
            <person name="Robbertse B."/>
            <person name="Goldberg J.M."/>
            <person name="Aoki K."/>
            <person name="Bayne E.H."/>
            <person name="Berlin A.M."/>
            <person name="Desjardins C.A."/>
            <person name="Dobbs E."/>
            <person name="Dukaj L."/>
            <person name="Fan L."/>
            <person name="FitzGerald M.G."/>
            <person name="French C."/>
            <person name="Gujja S."/>
            <person name="Hansen K."/>
            <person name="Keifenheim D."/>
            <person name="Levin J.Z."/>
            <person name="Mosher R.A."/>
            <person name="Mueller C.A."/>
            <person name="Pfiffner J."/>
            <person name="Priest M."/>
            <person name="Russ C."/>
            <person name="Smialowska A."/>
            <person name="Swoboda P."/>
            <person name="Sykes S.M."/>
            <person name="Vaughn M."/>
            <person name="Vengrova S."/>
            <person name="Yoder R."/>
            <person name="Zeng Q."/>
            <person name="Allshire R."/>
            <person name="Baulcombe D."/>
            <person name="Birren B.W."/>
            <person name="Brown W."/>
            <person name="Ekwall K."/>
            <person name="Kellis M."/>
            <person name="Leatherwood J."/>
            <person name="Levin H."/>
            <person name="Margalit H."/>
            <person name="Martienssen R."/>
            <person name="Nieduszynski C.A."/>
            <person name="Spatafora J.W."/>
            <person name="Friedman N."/>
            <person name="Dalgaard J.Z."/>
            <person name="Baumann P."/>
            <person name="Niki H."/>
            <person name="Regev A."/>
            <person name="Nusbaum C."/>
        </authorList>
    </citation>
    <scope>NUCLEOTIDE SEQUENCE [LARGE SCALE GENOMIC DNA]</scope>
    <source>
        <strain evidence="6">OY26 / ATCC MYA-4695 / CBS 11777 / NBRC 106824 / NRRL Y48691</strain>
    </source>
</reference>
<dbReference type="PANTHER" id="PTHR12537:SF188">
    <property type="entry name" value="PUMILIO DOMAIN-CONTAINING PROTEIN C4G8.03C"/>
    <property type="match status" value="1"/>
</dbReference>
<dbReference type="PROSITE" id="PS50302">
    <property type="entry name" value="PUM"/>
    <property type="match status" value="7"/>
</dbReference>
<feature type="region of interest" description="Disordered" evidence="3">
    <location>
        <begin position="132"/>
        <end position="153"/>
    </location>
</feature>
<feature type="repeat" description="Pumilio" evidence="2">
    <location>
        <begin position="510"/>
        <end position="545"/>
    </location>
</feature>
<dbReference type="STRING" id="653667.S9W8D9"/>
<dbReference type="EMBL" id="KE546988">
    <property type="protein sequence ID" value="EPY54080.1"/>
    <property type="molecule type" value="Genomic_DNA"/>
</dbReference>
<proteinExistence type="predicted"/>
<dbReference type="GO" id="GO:0003729">
    <property type="term" value="F:mRNA binding"/>
    <property type="evidence" value="ECO:0007669"/>
    <property type="project" value="TreeGrafter"/>
</dbReference>
<feature type="region of interest" description="Disordered" evidence="3">
    <location>
        <begin position="1"/>
        <end position="101"/>
    </location>
</feature>
<dbReference type="GO" id="GO:0010608">
    <property type="term" value="P:post-transcriptional regulation of gene expression"/>
    <property type="evidence" value="ECO:0007669"/>
    <property type="project" value="TreeGrafter"/>
</dbReference>
<feature type="compositionally biased region" description="Low complexity" evidence="3">
    <location>
        <begin position="10"/>
        <end position="24"/>
    </location>
</feature>
<dbReference type="Gene3D" id="1.25.10.10">
    <property type="entry name" value="Leucine-rich Repeat Variant"/>
    <property type="match status" value="1"/>
</dbReference>
<keyword evidence="1" id="KW-0677">Repeat</keyword>
<dbReference type="OrthoDB" id="668540at2759"/>
<dbReference type="HOGENOM" id="CLU_359480_0_0_1"/>
<dbReference type="InterPro" id="IPR033712">
    <property type="entry name" value="Pumilio_RNA-bd"/>
</dbReference>
<dbReference type="Pfam" id="PF00806">
    <property type="entry name" value="PUF"/>
    <property type="match status" value="8"/>
</dbReference>
<dbReference type="SUPFAM" id="SSF48371">
    <property type="entry name" value="ARM repeat"/>
    <property type="match status" value="1"/>
</dbReference>
<feature type="repeat" description="Pumilio" evidence="2">
    <location>
        <begin position="655"/>
        <end position="690"/>
    </location>
</feature>
<feature type="compositionally biased region" description="Low complexity" evidence="3">
    <location>
        <begin position="62"/>
        <end position="101"/>
    </location>
</feature>
<evidence type="ECO:0000259" key="4">
    <source>
        <dbReference type="PROSITE" id="PS50303"/>
    </source>
</evidence>
<dbReference type="Proteomes" id="UP000015464">
    <property type="component" value="Unassembled WGS sequence"/>
</dbReference>
<keyword evidence="6" id="KW-1185">Reference proteome</keyword>
<feature type="compositionally biased region" description="Polar residues" evidence="3">
    <location>
        <begin position="25"/>
        <end position="36"/>
    </location>
</feature>
<feature type="repeat" description="Pumilio" evidence="2">
    <location>
        <begin position="691"/>
        <end position="726"/>
    </location>
</feature>
<dbReference type="InterPro" id="IPR016024">
    <property type="entry name" value="ARM-type_fold"/>
</dbReference>
<feature type="repeat" description="Pumilio" evidence="2">
    <location>
        <begin position="474"/>
        <end position="509"/>
    </location>
</feature>
<organism evidence="5 6">
    <name type="scientific">Schizosaccharomyces cryophilus (strain OY26 / ATCC MYA-4695 / CBS 11777 / NBRC 106824 / NRRL Y48691)</name>
    <name type="common">Fission yeast</name>
    <dbReference type="NCBI Taxonomy" id="653667"/>
    <lineage>
        <taxon>Eukaryota</taxon>
        <taxon>Fungi</taxon>
        <taxon>Dikarya</taxon>
        <taxon>Ascomycota</taxon>
        <taxon>Taphrinomycotina</taxon>
        <taxon>Schizosaccharomycetes</taxon>
        <taxon>Schizosaccharomycetales</taxon>
        <taxon>Schizosaccharomycetaceae</taxon>
        <taxon>Schizosaccharomyces</taxon>
    </lineage>
</organism>
<feature type="compositionally biased region" description="Polar residues" evidence="3">
    <location>
        <begin position="424"/>
        <end position="440"/>
    </location>
</feature>